<name>A0A9W9MY02_9EURO</name>
<feature type="compositionally biased region" description="Basic and acidic residues" evidence="1">
    <location>
        <begin position="52"/>
        <end position="62"/>
    </location>
</feature>
<keyword evidence="3" id="KW-1185">Reference proteome</keyword>
<dbReference type="Proteomes" id="UP001150942">
    <property type="component" value="Unassembled WGS sequence"/>
</dbReference>
<sequence>MSLLVDMFTVCKYCIKASFIAKSVEINSGVEAHYLAHRLPNANTSLTNTLHKSIDDRPKSSDSESLSNPPPPSGPAINLLTASDL</sequence>
<evidence type="ECO:0000256" key="1">
    <source>
        <dbReference type="SAM" id="MobiDB-lite"/>
    </source>
</evidence>
<proteinExistence type="predicted"/>
<feature type="region of interest" description="Disordered" evidence="1">
    <location>
        <begin position="51"/>
        <end position="85"/>
    </location>
</feature>
<organism evidence="2 3">
    <name type="scientific">Penicillium cf. viridicatum</name>
    <dbReference type="NCBI Taxonomy" id="2972119"/>
    <lineage>
        <taxon>Eukaryota</taxon>
        <taxon>Fungi</taxon>
        <taxon>Dikarya</taxon>
        <taxon>Ascomycota</taxon>
        <taxon>Pezizomycotina</taxon>
        <taxon>Eurotiomycetes</taxon>
        <taxon>Eurotiomycetidae</taxon>
        <taxon>Eurotiales</taxon>
        <taxon>Aspergillaceae</taxon>
        <taxon>Penicillium</taxon>
    </lineage>
</organism>
<protein>
    <submittedName>
        <fullName evidence="2">Uncharacterized protein</fullName>
    </submittedName>
</protein>
<accession>A0A9W9MY02</accession>
<evidence type="ECO:0000313" key="2">
    <source>
        <dbReference type="EMBL" id="KAJ5209288.1"/>
    </source>
</evidence>
<dbReference type="EMBL" id="JAPQKQ010000002">
    <property type="protein sequence ID" value="KAJ5209288.1"/>
    <property type="molecule type" value="Genomic_DNA"/>
</dbReference>
<gene>
    <name evidence="2" type="ORF">N7449_003667</name>
</gene>
<reference evidence="2" key="2">
    <citation type="journal article" date="2023" name="IMA Fungus">
        <title>Comparative genomic study of the Penicillium genus elucidates a diverse pangenome and 15 lateral gene transfer events.</title>
        <authorList>
            <person name="Petersen C."/>
            <person name="Sorensen T."/>
            <person name="Nielsen M.R."/>
            <person name="Sondergaard T.E."/>
            <person name="Sorensen J.L."/>
            <person name="Fitzpatrick D.A."/>
            <person name="Frisvad J.C."/>
            <person name="Nielsen K.L."/>
        </authorList>
    </citation>
    <scope>NUCLEOTIDE SEQUENCE</scope>
    <source>
        <strain evidence="2">IBT 20477</strain>
    </source>
</reference>
<reference evidence="2" key="1">
    <citation type="submission" date="2022-11" db="EMBL/GenBank/DDBJ databases">
        <authorList>
            <person name="Petersen C."/>
        </authorList>
    </citation>
    <scope>NUCLEOTIDE SEQUENCE</scope>
    <source>
        <strain evidence="2">IBT 20477</strain>
    </source>
</reference>
<comment type="caution">
    <text evidence="2">The sequence shown here is derived from an EMBL/GenBank/DDBJ whole genome shotgun (WGS) entry which is preliminary data.</text>
</comment>
<evidence type="ECO:0000313" key="3">
    <source>
        <dbReference type="Proteomes" id="UP001150942"/>
    </source>
</evidence>
<dbReference type="AlphaFoldDB" id="A0A9W9MY02"/>